<organism evidence="3 4">
    <name type="scientific">Drosophila suzukii</name>
    <name type="common">Spotted-wing drosophila fruit fly</name>
    <dbReference type="NCBI Taxonomy" id="28584"/>
    <lineage>
        <taxon>Eukaryota</taxon>
        <taxon>Metazoa</taxon>
        <taxon>Ecdysozoa</taxon>
        <taxon>Arthropoda</taxon>
        <taxon>Hexapoda</taxon>
        <taxon>Insecta</taxon>
        <taxon>Pterygota</taxon>
        <taxon>Neoptera</taxon>
        <taxon>Endopterygota</taxon>
        <taxon>Diptera</taxon>
        <taxon>Brachycera</taxon>
        <taxon>Muscomorpha</taxon>
        <taxon>Ephydroidea</taxon>
        <taxon>Drosophilidae</taxon>
        <taxon>Drosophila</taxon>
        <taxon>Sophophora</taxon>
    </lineage>
</organism>
<keyword evidence="1" id="KW-0812">Transmembrane</keyword>
<keyword evidence="3" id="KW-1185">Reference proteome</keyword>
<proteinExistence type="predicted"/>
<keyword evidence="1" id="KW-1133">Transmembrane helix</keyword>
<protein>
    <submittedName>
        <fullName evidence="4">Uncharacterized protein</fullName>
    </submittedName>
</protein>
<accession>A0AB39ZQD4</accession>
<feature type="signal peptide" evidence="2">
    <location>
        <begin position="1"/>
        <end position="21"/>
    </location>
</feature>
<name>A0AB39ZQD4_DROSZ</name>
<sequence length="157" mass="17530">MSFGAINLLVIFLLSVPGILGQCIECKARGQFHCQTNYTGYYCAPGAYINENEISKDKCQTKSRTYDSPFSPCTPYPFEITYIETFCCLYSPSLGCQLALNPGIFSKEKLPVSRCEDCMGHCQCLNKGAPFFQPWIVVFLLGISTLLTQSIYLITLD</sequence>
<evidence type="ECO:0000313" key="3">
    <source>
        <dbReference type="Proteomes" id="UP001652628"/>
    </source>
</evidence>
<dbReference type="GeneID" id="108018088"/>
<feature type="chain" id="PRO_5046096795" evidence="2">
    <location>
        <begin position="22"/>
        <end position="157"/>
    </location>
</feature>
<gene>
    <name evidence="4" type="primary">LOC108018088</name>
</gene>
<dbReference type="Proteomes" id="UP001652628">
    <property type="component" value="Chromosome 2R"/>
</dbReference>
<evidence type="ECO:0000256" key="2">
    <source>
        <dbReference type="SAM" id="SignalP"/>
    </source>
</evidence>
<evidence type="ECO:0000256" key="1">
    <source>
        <dbReference type="SAM" id="Phobius"/>
    </source>
</evidence>
<keyword evidence="2" id="KW-0732">Signal</keyword>
<reference evidence="4" key="1">
    <citation type="submission" date="2025-08" db="UniProtKB">
        <authorList>
            <consortium name="RefSeq"/>
        </authorList>
    </citation>
    <scope>IDENTIFICATION</scope>
</reference>
<dbReference type="RefSeq" id="XP_016940978.3">
    <property type="nucleotide sequence ID" value="XM_017085489.4"/>
</dbReference>
<evidence type="ECO:0000313" key="4">
    <source>
        <dbReference type="RefSeq" id="XP_016940978.3"/>
    </source>
</evidence>
<dbReference type="AlphaFoldDB" id="A0AB39ZQD4"/>
<feature type="transmembrane region" description="Helical" evidence="1">
    <location>
        <begin position="132"/>
        <end position="154"/>
    </location>
</feature>
<keyword evidence="1" id="KW-0472">Membrane</keyword>